<keyword evidence="2" id="KW-1185">Reference proteome</keyword>
<dbReference type="AlphaFoldDB" id="A0A484I7A1"/>
<accession>A0A484I7A1</accession>
<name>A0A484I7A1_9ARCH</name>
<reference evidence="1 2" key="1">
    <citation type="submission" date="2019-02" db="EMBL/GenBank/DDBJ databases">
        <authorList>
            <person name="Lehtovirta-Morley E L."/>
        </authorList>
    </citation>
    <scope>NUCLEOTIDE SEQUENCE [LARGE SCALE GENOMIC DNA]</scope>
    <source>
        <strain evidence="1">NFRAN1</strain>
    </source>
</reference>
<evidence type="ECO:0000313" key="1">
    <source>
        <dbReference type="EMBL" id="VFJ13618.1"/>
    </source>
</evidence>
<dbReference type="EMBL" id="LR216287">
    <property type="protein sequence ID" value="VFJ13618.1"/>
    <property type="molecule type" value="Genomic_DNA"/>
</dbReference>
<gene>
    <name evidence="1" type="ORF">NFRAN_1296</name>
</gene>
<organism evidence="1 2">
    <name type="scientific">Candidatus Nitrosocosmicus franklandianus</name>
    <dbReference type="NCBI Taxonomy" id="1798806"/>
    <lineage>
        <taxon>Archaea</taxon>
        <taxon>Nitrososphaerota</taxon>
        <taxon>Nitrososphaeria</taxon>
        <taxon>Nitrososphaerales</taxon>
        <taxon>Nitrososphaeraceae</taxon>
        <taxon>Candidatus Nitrosocosmicus</taxon>
    </lineage>
</organism>
<protein>
    <submittedName>
        <fullName evidence="1">Uncharacterized protein</fullName>
    </submittedName>
</protein>
<sequence length="48" mass="5610">MLYFLIGNLHRDTNRVLIPIPYINKVKLLLTNGIMIVQSNLNFTLYCD</sequence>
<proteinExistence type="predicted"/>
<dbReference type="Proteomes" id="UP000294299">
    <property type="component" value="Chromosome NFRAN"/>
</dbReference>
<evidence type="ECO:0000313" key="2">
    <source>
        <dbReference type="Proteomes" id="UP000294299"/>
    </source>
</evidence>
<dbReference type="KEGG" id="nfn:NFRAN_1296"/>